<dbReference type="SUPFAM" id="SSF55073">
    <property type="entry name" value="Nucleotide cyclase"/>
    <property type="match status" value="1"/>
</dbReference>
<organism evidence="4 5">
    <name type="scientific">Cohaesibacter gelatinilyticus</name>
    <dbReference type="NCBI Taxonomy" id="372072"/>
    <lineage>
        <taxon>Bacteria</taxon>
        <taxon>Pseudomonadati</taxon>
        <taxon>Pseudomonadota</taxon>
        <taxon>Alphaproteobacteria</taxon>
        <taxon>Hyphomicrobiales</taxon>
        <taxon>Cohaesibacteraceae</taxon>
    </lineage>
</organism>
<gene>
    <name evidence="4" type="ORF">SAMN06265368_0177</name>
</gene>
<dbReference type="PANTHER" id="PTHR45138:SF9">
    <property type="entry name" value="DIGUANYLATE CYCLASE DGCM-RELATED"/>
    <property type="match status" value="1"/>
</dbReference>
<dbReference type="AlphaFoldDB" id="A0A285N865"/>
<proteinExistence type="predicted"/>
<dbReference type="OrthoDB" id="8432712at2"/>
<dbReference type="EMBL" id="OBEL01000001">
    <property type="protein sequence ID" value="SNZ05672.1"/>
    <property type="molecule type" value="Genomic_DNA"/>
</dbReference>
<dbReference type="CDD" id="cd01949">
    <property type="entry name" value="GGDEF"/>
    <property type="match status" value="1"/>
</dbReference>
<evidence type="ECO:0000256" key="2">
    <source>
        <dbReference type="ARBA" id="ARBA00034247"/>
    </source>
</evidence>
<dbReference type="InterPro" id="IPR000160">
    <property type="entry name" value="GGDEF_dom"/>
</dbReference>
<dbReference type="InterPro" id="IPR050469">
    <property type="entry name" value="Diguanylate_Cyclase"/>
</dbReference>
<dbReference type="InterPro" id="IPR043128">
    <property type="entry name" value="Rev_trsase/Diguanyl_cyclase"/>
</dbReference>
<evidence type="ECO:0000313" key="5">
    <source>
        <dbReference type="Proteomes" id="UP000219439"/>
    </source>
</evidence>
<dbReference type="Proteomes" id="UP000219439">
    <property type="component" value="Unassembled WGS sequence"/>
</dbReference>
<dbReference type="Gene3D" id="3.30.70.270">
    <property type="match status" value="1"/>
</dbReference>
<accession>A0A285N865</accession>
<comment type="catalytic activity">
    <reaction evidence="2">
        <text>2 GTP = 3',3'-c-di-GMP + 2 diphosphate</text>
        <dbReference type="Rhea" id="RHEA:24898"/>
        <dbReference type="ChEBI" id="CHEBI:33019"/>
        <dbReference type="ChEBI" id="CHEBI:37565"/>
        <dbReference type="ChEBI" id="CHEBI:58805"/>
        <dbReference type="EC" id="2.7.7.65"/>
    </reaction>
</comment>
<sequence length="428" mass="48294">MAEQDKTIADSLYTIFDQVSDAVFVIDMQGECIYRNNQSNLFPSRHLDRLIKLCKSKANHDKSPEIGLDNWQISVSYLSDHIIFVCKYKASQQDQIRAMRQDFMTYLGDNESAQQAAIKALRSHVDWRWMAICSLDHKTKQVIFDIGFEGDVLKQPLFQPAKPVKTFCPCTGLVHFQALSDIFADPAPFMETGMGYVVGMSMKNHQGDCVGYAIIGHEGDPQDAKEVGTLLEVMADLYGPYFEASTAREEAEKAQKESLTDVVTGLGNRRACEIFIKECLDEDYRERTKDEISTMFDPHAMRNSVVMLADFDGFKRLNDTMGHAEGDRALALFGHCLRQHRSPEAQIFRLGGDEFVQVFPRAGSLESDDLRHWVSSIEESLTKAGFNDLGISIGVVHFFEGDGTYSSLMALADARMYHDKKMRSLHFA</sequence>
<evidence type="ECO:0000259" key="3">
    <source>
        <dbReference type="PROSITE" id="PS50887"/>
    </source>
</evidence>
<dbReference type="NCBIfam" id="TIGR00254">
    <property type="entry name" value="GGDEF"/>
    <property type="match status" value="1"/>
</dbReference>
<dbReference type="GO" id="GO:0005886">
    <property type="term" value="C:plasma membrane"/>
    <property type="evidence" value="ECO:0007669"/>
    <property type="project" value="TreeGrafter"/>
</dbReference>
<name>A0A285N865_9HYPH</name>
<keyword evidence="5" id="KW-1185">Reference proteome</keyword>
<dbReference type="GO" id="GO:1902201">
    <property type="term" value="P:negative regulation of bacterial-type flagellum-dependent cell motility"/>
    <property type="evidence" value="ECO:0007669"/>
    <property type="project" value="TreeGrafter"/>
</dbReference>
<evidence type="ECO:0000313" key="4">
    <source>
        <dbReference type="EMBL" id="SNZ05672.1"/>
    </source>
</evidence>
<protein>
    <recommendedName>
        <fullName evidence="1">diguanylate cyclase</fullName>
        <ecNumber evidence="1">2.7.7.65</ecNumber>
    </recommendedName>
</protein>
<dbReference type="GO" id="GO:0052621">
    <property type="term" value="F:diguanylate cyclase activity"/>
    <property type="evidence" value="ECO:0007669"/>
    <property type="project" value="UniProtKB-EC"/>
</dbReference>
<feature type="domain" description="GGDEF" evidence="3">
    <location>
        <begin position="302"/>
        <end position="428"/>
    </location>
</feature>
<dbReference type="PROSITE" id="PS50887">
    <property type="entry name" value="GGDEF"/>
    <property type="match status" value="1"/>
</dbReference>
<dbReference type="RefSeq" id="WP_097151529.1">
    <property type="nucleotide sequence ID" value="NZ_OBEL01000001.1"/>
</dbReference>
<reference evidence="4 5" key="1">
    <citation type="submission" date="2017-09" db="EMBL/GenBank/DDBJ databases">
        <authorList>
            <person name="Ehlers B."/>
            <person name="Leendertz F.H."/>
        </authorList>
    </citation>
    <scope>NUCLEOTIDE SEQUENCE [LARGE SCALE GENOMIC DNA]</scope>
    <source>
        <strain evidence="4 5">DSM 18289</strain>
    </source>
</reference>
<dbReference type="GO" id="GO:0043709">
    <property type="term" value="P:cell adhesion involved in single-species biofilm formation"/>
    <property type="evidence" value="ECO:0007669"/>
    <property type="project" value="TreeGrafter"/>
</dbReference>
<dbReference type="InterPro" id="IPR029787">
    <property type="entry name" value="Nucleotide_cyclase"/>
</dbReference>
<evidence type="ECO:0000256" key="1">
    <source>
        <dbReference type="ARBA" id="ARBA00012528"/>
    </source>
</evidence>
<dbReference type="EC" id="2.7.7.65" evidence="1"/>
<dbReference type="PANTHER" id="PTHR45138">
    <property type="entry name" value="REGULATORY COMPONENTS OF SENSORY TRANSDUCTION SYSTEM"/>
    <property type="match status" value="1"/>
</dbReference>
<dbReference type="SMART" id="SM00267">
    <property type="entry name" value="GGDEF"/>
    <property type="match status" value="1"/>
</dbReference>
<dbReference type="Pfam" id="PF00990">
    <property type="entry name" value="GGDEF"/>
    <property type="match status" value="1"/>
</dbReference>